<protein>
    <submittedName>
        <fullName evidence="2">Uncharacterized protein</fullName>
    </submittedName>
</protein>
<evidence type="ECO:0000313" key="3">
    <source>
        <dbReference type="Proteomes" id="UP000008064"/>
    </source>
</evidence>
<proteinExistence type="predicted"/>
<dbReference type="AlphaFoldDB" id="F8NWA6"/>
<reference evidence="3" key="1">
    <citation type="journal article" date="2011" name="Science">
        <title>The plant cell wall-decomposing machinery underlies the functional diversity of forest fungi.</title>
        <authorList>
            <person name="Eastwood D.C."/>
            <person name="Floudas D."/>
            <person name="Binder M."/>
            <person name="Majcherczyk A."/>
            <person name="Schneider P."/>
            <person name="Aerts A."/>
            <person name="Asiegbu F.O."/>
            <person name="Baker S.E."/>
            <person name="Barry K."/>
            <person name="Bendiksby M."/>
            <person name="Blumentritt M."/>
            <person name="Coutinho P.M."/>
            <person name="Cullen D."/>
            <person name="de Vries R.P."/>
            <person name="Gathman A."/>
            <person name="Goodell B."/>
            <person name="Henrissat B."/>
            <person name="Ihrmark K."/>
            <person name="Kauserud H."/>
            <person name="Kohler A."/>
            <person name="LaButti K."/>
            <person name="Lapidus A."/>
            <person name="Lavin J.L."/>
            <person name="Lee Y.-H."/>
            <person name="Lindquist E."/>
            <person name="Lilly W."/>
            <person name="Lucas S."/>
            <person name="Morin E."/>
            <person name="Murat C."/>
            <person name="Oguiza J.A."/>
            <person name="Park J."/>
            <person name="Pisabarro A.G."/>
            <person name="Riley R."/>
            <person name="Rosling A."/>
            <person name="Salamov A."/>
            <person name="Schmidt O."/>
            <person name="Schmutz J."/>
            <person name="Skrede I."/>
            <person name="Stenlid J."/>
            <person name="Wiebenga A."/>
            <person name="Xie X."/>
            <person name="Kuees U."/>
            <person name="Hibbett D.S."/>
            <person name="Hoffmeister D."/>
            <person name="Hoegberg N."/>
            <person name="Martin F."/>
            <person name="Grigoriev I.V."/>
            <person name="Watkinson S.C."/>
        </authorList>
    </citation>
    <scope>NUCLEOTIDE SEQUENCE [LARGE SCALE GENOMIC DNA]</scope>
    <source>
        <strain evidence="3">S7.9</strain>
    </source>
</reference>
<keyword evidence="1" id="KW-0812">Transmembrane</keyword>
<feature type="transmembrane region" description="Helical" evidence="1">
    <location>
        <begin position="57"/>
        <end position="74"/>
    </location>
</feature>
<dbReference type="KEGG" id="sla:SERLADRAFT_449702"/>
<dbReference type="HOGENOM" id="CLU_1670450_0_0_1"/>
<keyword evidence="1" id="KW-0472">Membrane</keyword>
<accession>F8NWA6</accession>
<dbReference type="EMBL" id="GL945434">
    <property type="protein sequence ID" value="EGO24985.1"/>
    <property type="molecule type" value="Genomic_DNA"/>
</dbReference>
<organism evidence="3">
    <name type="scientific">Serpula lacrymans var. lacrymans (strain S7.9)</name>
    <name type="common">Dry rot fungus</name>
    <dbReference type="NCBI Taxonomy" id="578457"/>
    <lineage>
        <taxon>Eukaryota</taxon>
        <taxon>Fungi</taxon>
        <taxon>Dikarya</taxon>
        <taxon>Basidiomycota</taxon>
        <taxon>Agaricomycotina</taxon>
        <taxon>Agaricomycetes</taxon>
        <taxon>Agaricomycetidae</taxon>
        <taxon>Boletales</taxon>
        <taxon>Coniophorineae</taxon>
        <taxon>Serpulaceae</taxon>
        <taxon>Serpula</taxon>
    </lineage>
</organism>
<sequence length="158" mass="18114">MNTIARHLAFLAGQSTDEEKFSSDYTLVLLLPYAVHGTQLMFLQIKAGLVIMVRGTVILWYFCCFFSSFLYTLICKLSHVVEAYLCNCASCSYHANVNIVTRQRPPLGICQIQGLAYCQRYVRGLLVVRDDSENQYRRVRINQRRILVTKSVLVKPLL</sequence>
<dbReference type="RefSeq" id="XP_007319004.1">
    <property type="nucleotide sequence ID" value="XM_007318942.1"/>
</dbReference>
<gene>
    <name evidence="2" type="ORF">SERLADRAFT_449702</name>
</gene>
<evidence type="ECO:0000313" key="2">
    <source>
        <dbReference type="EMBL" id="EGO24985.1"/>
    </source>
</evidence>
<name>F8NWA6_SERL9</name>
<evidence type="ECO:0000256" key="1">
    <source>
        <dbReference type="SAM" id="Phobius"/>
    </source>
</evidence>
<keyword evidence="1" id="KW-1133">Transmembrane helix</keyword>
<feature type="transmembrane region" description="Helical" evidence="1">
    <location>
        <begin position="25"/>
        <end position="45"/>
    </location>
</feature>
<dbReference type="Proteomes" id="UP000008064">
    <property type="component" value="Unassembled WGS sequence"/>
</dbReference>
<dbReference type="GeneID" id="18816578"/>